<dbReference type="GO" id="GO:0006935">
    <property type="term" value="P:chemotaxis"/>
    <property type="evidence" value="ECO:0007669"/>
    <property type="project" value="UniProtKB-KW"/>
</dbReference>
<feature type="domain" description="Chemokine interleukin-8-like" evidence="6">
    <location>
        <begin position="25"/>
        <end position="85"/>
    </location>
</feature>
<dbReference type="SMART" id="SM00199">
    <property type="entry name" value="SCY"/>
    <property type="match status" value="1"/>
</dbReference>
<evidence type="ECO:0000256" key="2">
    <source>
        <dbReference type="ARBA" id="ARBA00022514"/>
    </source>
</evidence>
<dbReference type="InterPro" id="IPR039809">
    <property type="entry name" value="Chemokine_b/g/d"/>
</dbReference>
<name>A0ABD1JEW0_9TELE</name>
<feature type="signal peptide" evidence="4">
    <location>
        <begin position="1"/>
        <end position="22"/>
    </location>
</feature>
<evidence type="ECO:0000313" key="8">
    <source>
        <dbReference type="Proteomes" id="UP001591681"/>
    </source>
</evidence>
<feature type="chain" id="PRO_5044529525" description="C-C motif chemokine" evidence="4">
    <location>
        <begin position="23"/>
        <end position="144"/>
    </location>
</feature>
<dbReference type="Pfam" id="PF00048">
    <property type="entry name" value="IL8"/>
    <property type="match status" value="1"/>
</dbReference>
<dbReference type="InterPro" id="IPR000827">
    <property type="entry name" value="Chemokine_CC_CS"/>
</dbReference>
<evidence type="ECO:0000259" key="6">
    <source>
        <dbReference type="SMART" id="SM00199"/>
    </source>
</evidence>
<comment type="subcellular location">
    <subcellularLocation>
        <location evidence="4">Secreted</location>
    </subcellularLocation>
</comment>
<evidence type="ECO:0000313" key="7">
    <source>
        <dbReference type="EMBL" id="KAL2085714.1"/>
    </source>
</evidence>
<organism evidence="7 8">
    <name type="scientific">Coilia grayii</name>
    <name type="common">Gray's grenadier anchovy</name>
    <dbReference type="NCBI Taxonomy" id="363190"/>
    <lineage>
        <taxon>Eukaryota</taxon>
        <taxon>Metazoa</taxon>
        <taxon>Chordata</taxon>
        <taxon>Craniata</taxon>
        <taxon>Vertebrata</taxon>
        <taxon>Euteleostomi</taxon>
        <taxon>Actinopterygii</taxon>
        <taxon>Neopterygii</taxon>
        <taxon>Teleostei</taxon>
        <taxon>Clupei</taxon>
        <taxon>Clupeiformes</taxon>
        <taxon>Clupeoidei</taxon>
        <taxon>Engraulidae</taxon>
        <taxon>Coilinae</taxon>
        <taxon>Coilia</taxon>
    </lineage>
</organism>
<accession>A0ABD1JEW0</accession>
<dbReference type="Proteomes" id="UP001591681">
    <property type="component" value="Unassembled WGS sequence"/>
</dbReference>
<comment type="similarity">
    <text evidence="1 4">Belongs to the intercrine beta (chemokine CC) family.</text>
</comment>
<dbReference type="PANTHER" id="PTHR12015:SF177">
    <property type="entry name" value="CHEMOKINE INTERLEUKIN-8-LIKE DOMAIN-CONTAINING PROTEIN"/>
    <property type="match status" value="1"/>
</dbReference>
<evidence type="ECO:0000256" key="4">
    <source>
        <dbReference type="RuleBase" id="RU361150"/>
    </source>
</evidence>
<evidence type="ECO:0000256" key="1">
    <source>
        <dbReference type="ARBA" id="ARBA00010868"/>
    </source>
</evidence>
<evidence type="ECO:0000256" key="3">
    <source>
        <dbReference type="ARBA" id="ARBA00023157"/>
    </source>
</evidence>
<dbReference type="SUPFAM" id="SSF54117">
    <property type="entry name" value="Interleukin 8-like chemokines"/>
    <property type="match status" value="1"/>
</dbReference>
<feature type="compositionally biased region" description="Basic residues" evidence="5">
    <location>
        <begin position="112"/>
        <end position="137"/>
    </location>
</feature>
<reference evidence="7 8" key="1">
    <citation type="submission" date="2024-09" db="EMBL/GenBank/DDBJ databases">
        <title>A chromosome-level genome assembly of Gray's grenadier anchovy, Coilia grayii.</title>
        <authorList>
            <person name="Fu Z."/>
        </authorList>
    </citation>
    <scope>NUCLEOTIDE SEQUENCE [LARGE SCALE GENOMIC DNA]</scope>
    <source>
        <strain evidence="7">G4</strain>
        <tissue evidence="7">Muscle</tissue>
    </source>
</reference>
<keyword evidence="4" id="KW-0732">Signal</keyword>
<gene>
    <name evidence="7" type="ORF">ACEWY4_019034</name>
</gene>
<dbReference type="CDD" id="cd00169">
    <property type="entry name" value="Chemokine"/>
    <property type="match status" value="1"/>
</dbReference>
<dbReference type="GO" id="GO:0005125">
    <property type="term" value="F:cytokine activity"/>
    <property type="evidence" value="ECO:0007669"/>
    <property type="project" value="UniProtKB-KW"/>
</dbReference>
<keyword evidence="3" id="KW-1015">Disulfide bond</keyword>
<dbReference type="Gene3D" id="2.40.50.40">
    <property type="match status" value="1"/>
</dbReference>
<proteinExistence type="inferred from homology"/>
<feature type="region of interest" description="Disordered" evidence="5">
    <location>
        <begin position="88"/>
        <end position="144"/>
    </location>
</feature>
<protein>
    <recommendedName>
        <fullName evidence="4">C-C motif chemokine</fullName>
    </recommendedName>
</protein>
<dbReference type="GO" id="GO:0005615">
    <property type="term" value="C:extracellular space"/>
    <property type="evidence" value="ECO:0007669"/>
    <property type="project" value="UniProtKB-KW"/>
</dbReference>
<dbReference type="AlphaFoldDB" id="A0ABD1JEW0"/>
<evidence type="ECO:0000256" key="5">
    <source>
        <dbReference type="SAM" id="MobiDB-lite"/>
    </source>
</evidence>
<comment type="caution">
    <text evidence="7">The sequence shown here is derived from an EMBL/GenBank/DDBJ whole genome shotgun (WGS) entry which is preliminary data.</text>
</comment>
<dbReference type="InterPro" id="IPR036048">
    <property type="entry name" value="Interleukin_8-like_sf"/>
</dbReference>
<keyword evidence="4" id="KW-0964">Secreted</keyword>
<dbReference type="PANTHER" id="PTHR12015">
    <property type="entry name" value="SMALL INDUCIBLE CYTOKINE A"/>
    <property type="match status" value="1"/>
</dbReference>
<keyword evidence="4" id="KW-0145">Chemotaxis</keyword>
<keyword evidence="2 4" id="KW-0202">Cytokine</keyword>
<dbReference type="InterPro" id="IPR001811">
    <property type="entry name" value="Chemokine_IL8-like_dom"/>
</dbReference>
<dbReference type="PROSITE" id="PS00472">
    <property type="entry name" value="SMALL_CYTOKINES_CC"/>
    <property type="match status" value="1"/>
</dbReference>
<dbReference type="EMBL" id="JBHFQA010000016">
    <property type="protein sequence ID" value="KAL2085714.1"/>
    <property type="molecule type" value="Genomic_DNA"/>
</dbReference>
<keyword evidence="8" id="KW-1185">Reference proteome</keyword>
<sequence length="144" mass="15324">MNVFTFSVCCLMALYLIIPAESAPPKACCLVLSSMPLKPNRVKDYHIQQKGTLCPIQAAVLLTVKDRRVCADPNSPWVIDAMTKVNNKKEAAKAGTVSGPTIAPSGGENRPSGKRRGKGRGGRGGKGRGKGGRRAGRQHTQQPS</sequence>